<sequence>MEDLTSEAKQALCEANLVRPSKQPSKRSVSGQLFTPPPSSSSDRSDTSYTTSISFHAYNRLGIDRWFDFPTSCKSVAALEHIGFTTSSAQAILERYQSRPDDNPDTLLDYACGHIKRPDLPSDPPQMMILVGIWPGIHDAILNPEFFHKEIFWSQSVELWVEDTIRINLLTLEKLNTDLEEHAISSDDEPAT</sequence>
<dbReference type="RefSeq" id="XP_033381082.1">
    <property type="nucleotide sequence ID" value="XM_033533345.1"/>
</dbReference>
<proteinExistence type="predicted"/>
<protein>
    <submittedName>
        <fullName evidence="2">Uncharacterized protein</fullName>
    </submittedName>
</protein>
<name>A0A6A5XIG1_9PLEO</name>
<keyword evidence="3" id="KW-1185">Reference proteome</keyword>
<dbReference type="AlphaFoldDB" id="A0A6A5XIG1"/>
<gene>
    <name evidence="2" type="ORF">BU24DRAFT_484472</name>
</gene>
<dbReference type="OrthoDB" id="3762912at2759"/>
<evidence type="ECO:0000313" key="3">
    <source>
        <dbReference type="Proteomes" id="UP000799778"/>
    </source>
</evidence>
<reference evidence="2" key="1">
    <citation type="journal article" date="2020" name="Stud. Mycol.">
        <title>101 Dothideomycetes genomes: a test case for predicting lifestyles and emergence of pathogens.</title>
        <authorList>
            <person name="Haridas S."/>
            <person name="Albert R."/>
            <person name="Binder M."/>
            <person name="Bloem J."/>
            <person name="Labutti K."/>
            <person name="Salamov A."/>
            <person name="Andreopoulos B."/>
            <person name="Baker S."/>
            <person name="Barry K."/>
            <person name="Bills G."/>
            <person name="Bluhm B."/>
            <person name="Cannon C."/>
            <person name="Castanera R."/>
            <person name="Culley D."/>
            <person name="Daum C."/>
            <person name="Ezra D."/>
            <person name="Gonzalez J."/>
            <person name="Henrissat B."/>
            <person name="Kuo A."/>
            <person name="Liang C."/>
            <person name="Lipzen A."/>
            <person name="Lutzoni F."/>
            <person name="Magnuson J."/>
            <person name="Mondo S."/>
            <person name="Nolan M."/>
            <person name="Ohm R."/>
            <person name="Pangilinan J."/>
            <person name="Park H.-J."/>
            <person name="Ramirez L."/>
            <person name="Alfaro M."/>
            <person name="Sun H."/>
            <person name="Tritt A."/>
            <person name="Yoshinaga Y."/>
            <person name="Zwiers L.-H."/>
            <person name="Turgeon B."/>
            <person name="Goodwin S."/>
            <person name="Spatafora J."/>
            <person name="Crous P."/>
            <person name="Grigoriev I."/>
        </authorList>
    </citation>
    <scope>NUCLEOTIDE SEQUENCE</scope>
    <source>
        <strain evidence="2">CBS 175.79</strain>
    </source>
</reference>
<evidence type="ECO:0000313" key="2">
    <source>
        <dbReference type="EMBL" id="KAF2012743.1"/>
    </source>
</evidence>
<accession>A0A6A5XIG1</accession>
<feature type="region of interest" description="Disordered" evidence="1">
    <location>
        <begin position="15"/>
        <end position="48"/>
    </location>
</feature>
<evidence type="ECO:0000256" key="1">
    <source>
        <dbReference type="SAM" id="MobiDB-lite"/>
    </source>
</evidence>
<feature type="compositionally biased region" description="Polar residues" evidence="1">
    <location>
        <begin position="22"/>
        <end position="33"/>
    </location>
</feature>
<dbReference type="EMBL" id="ML978072">
    <property type="protein sequence ID" value="KAF2012743.1"/>
    <property type="molecule type" value="Genomic_DNA"/>
</dbReference>
<dbReference type="Proteomes" id="UP000799778">
    <property type="component" value="Unassembled WGS sequence"/>
</dbReference>
<organism evidence="2 3">
    <name type="scientific">Aaosphaeria arxii CBS 175.79</name>
    <dbReference type="NCBI Taxonomy" id="1450172"/>
    <lineage>
        <taxon>Eukaryota</taxon>
        <taxon>Fungi</taxon>
        <taxon>Dikarya</taxon>
        <taxon>Ascomycota</taxon>
        <taxon>Pezizomycotina</taxon>
        <taxon>Dothideomycetes</taxon>
        <taxon>Pleosporomycetidae</taxon>
        <taxon>Pleosporales</taxon>
        <taxon>Pleosporales incertae sedis</taxon>
        <taxon>Aaosphaeria</taxon>
    </lineage>
</organism>
<dbReference type="GeneID" id="54290742"/>